<evidence type="ECO:0000313" key="1">
    <source>
        <dbReference type="EMBL" id="GAA4841741.1"/>
    </source>
</evidence>
<accession>A0ABP9DEY3</accession>
<comment type="caution">
    <text evidence="1">The sequence shown here is derived from an EMBL/GenBank/DDBJ whole genome shotgun (WGS) entry which is preliminary data.</text>
</comment>
<keyword evidence="2" id="KW-1185">Reference proteome</keyword>
<gene>
    <name evidence="1" type="ORF">GCM10023331_28380</name>
</gene>
<proteinExistence type="predicted"/>
<dbReference type="EMBL" id="BAABJX010000043">
    <property type="protein sequence ID" value="GAA4841741.1"/>
    <property type="molecule type" value="Genomic_DNA"/>
</dbReference>
<organism evidence="1 2">
    <name type="scientific">Algivirga pacifica</name>
    <dbReference type="NCBI Taxonomy" id="1162670"/>
    <lineage>
        <taxon>Bacteria</taxon>
        <taxon>Pseudomonadati</taxon>
        <taxon>Bacteroidota</taxon>
        <taxon>Cytophagia</taxon>
        <taxon>Cytophagales</taxon>
        <taxon>Flammeovirgaceae</taxon>
        <taxon>Algivirga</taxon>
    </lineage>
</organism>
<sequence length="65" mass="7378">MLWGHQVSVSDLHEQERTSLDSLEDVYATVVDDSGRWLSNQIYRMENGTILIDLGEIDITKNGVN</sequence>
<reference evidence="2" key="1">
    <citation type="journal article" date="2019" name="Int. J. Syst. Evol. Microbiol.">
        <title>The Global Catalogue of Microorganisms (GCM) 10K type strain sequencing project: providing services to taxonomists for standard genome sequencing and annotation.</title>
        <authorList>
            <consortium name="The Broad Institute Genomics Platform"/>
            <consortium name="The Broad Institute Genome Sequencing Center for Infectious Disease"/>
            <person name="Wu L."/>
            <person name="Ma J."/>
        </authorList>
    </citation>
    <scope>NUCLEOTIDE SEQUENCE [LARGE SCALE GENOMIC DNA]</scope>
    <source>
        <strain evidence="2">JCM 18326</strain>
    </source>
</reference>
<evidence type="ECO:0000313" key="2">
    <source>
        <dbReference type="Proteomes" id="UP001500298"/>
    </source>
</evidence>
<protein>
    <submittedName>
        <fullName evidence="1">Uncharacterized protein</fullName>
    </submittedName>
</protein>
<name>A0ABP9DEY3_9BACT</name>
<dbReference type="Proteomes" id="UP001500298">
    <property type="component" value="Unassembled WGS sequence"/>
</dbReference>